<evidence type="ECO:0000259" key="4">
    <source>
        <dbReference type="PROSITE" id="PS50240"/>
    </source>
</evidence>
<evidence type="ECO:0000313" key="5">
    <source>
        <dbReference type="Proteomes" id="UP000046395"/>
    </source>
</evidence>
<feature type="signal peptide" evidence="3">
    <location>
        <begin position="1"/>
        <end position="21"/>
    </location>
</feature>
<dbReference type="Pfam" id="PF00089">
    <property type="entry name" value="Trypsin"/>
    <property type="match status" value="1"/>
</dbReference>
<keyword evidence="1" id="KW-1015">Disulfide bond</keyword>
<proteinExistence type="inferred from homology"/>
<reference evidence="6" key="1">
    <citation type="submission" date="2019-12" db="UniProtKB">
        <authorList>
            <consortium name="WormBaseParasite"/>
        </authorList>
    </citation>
    <scope>IDENTIFICATION</scope>
</reference>
<dbReference type="PANTHER" id="PTHR24256">
    <property type="entry name" value="TRYPTASE-RELATED"/>
    <property type="match status" value="1"/>
</dbReference>
<dbReference type="AlphaFoldDB" id="A0A5S6R387"/>
<evidence type="ECO:0000256" key="1">
    <source>
        <dbReference type="ARBA" id="ARBA00023157"/>
    </source>
</evidence>
<evidence type="ECO:0000313" key="6">
    <source>
        <dbReference type="WBParaSite" id="TMUE_3000013622.1"/>
    </source>
</evidence>
<dbReference type="InterPro" id="IPR051487">
    <property type="entry name" value="Ser/Thr_Proteases_Immune/Dev"/>
</dbReference>
<dbReference type="InterPro" id="IPR001254">
    <property type="entry name" value="Trypsin_dom"/>
</dbReference>
<accession>A0A5S6R387</accession>
<dbReference type="GO" id="GO:0004252">
    <property type="term" value="F:serine-type endopeptidase activity"/>
    <property type="evidence" value="ECO:0007669"/>
    <property type="project" value="InterPro"/>
</dbReference>
<dbReference type="InterPro" id="IPR009003">
    <property type="entry name" value="Peptidase_S1_PA"/>
</dbReference>
<dbReference type="WBParaSite" id="TMUE_3000013622.1">
    <property type="protein sequence ID" value="TMUE_3000013622.1"/>
    <property type="gene ID" value="WBGene00288846"/>
</dbReference>
<dbReference type="Gene3D" id="2.40.10.10">
    <property type="entry name" value="Trypsin-like serine proteases"/>
    <property type="match status" value="1"/>
</dbReference>
<name>A0A5S6R387_TRIMR</name>
<keyword evidence="5" id="KW-1185">Reference proteome</keyword>
<dbReference type="GO" id="GO:0006508">
    <property type="term" value="P:proteolysis"/>
    <property type="evidence" value="ECO:0007669"/>
    <property type="project" value="InterPro"/>
</dbReference>
<dbReference type="STRING" id="70415.A0A5S6R387"/>
<protein>
    <submittedName>
        <fullName evidence="6">Peptidase S1 domain-containing protein</fullName>
    </submittedName>
</protein>
<dbReference type="InterPro" id="IPR043504">
    <property type="entry name" value="Peptidase_S1_PA_chymotrypsin"/>
</dbReference>
<feature type="domain" description="Peptidase S1" evidence="4">
    <location>
        <begin position="50"/>
        <end position="313"/>
    </location>
</feature>
<comment type="similarity">
    <text evidence="2">Belongs to the peptidase S1 family. CLIP subfamily.</text>
</comment>
<feature type="chain" id="PRO_5024351337" evidence="3">
    <location>
        <begin position="22"/>
        <end position="326"/>
    </location>
</feature>
<keyword evidence="3" id="KW-0732">Signal</keyword>
<evidence type="ECO:0000256" key="2">
    <source>
        <dbReference type="ARBA" id="ARBA00024195"/>
    </source>
</evidence>
<organism evidence="5 6">
    <name type="scientific">Trichuris muris</name>
    <name type="common">Mouse whipworm</name>
    <dbReference type="NCBI Taxonomy" id="70415"/>
    <lineage>
        <taxon>Eukaryota</taxon>
        <taxon>Metazoa</taxon>
        <taxon>Ecdysozoa</taxon>
        <taxon>Nematoda</taxon>
        <taxon>Enoplea</taxon>
        <taxon>Dorylaimia</taxon>
        <taxon>Trichinellida</taxon>
        <taxon>Trichuridae</taxon>
        <taxon>Trichuris</taxon>
    </lineage>
</organism>
<dbReference type="Proteomes" id="UP000046395">
    <property type="component" value="Unassembled WGS sequence"/>
</dbReference>
<dbReference type="SUPFAM" id="SSF50494">
    <property type="entry name" value="Trypsin-like serine proteases"/>
    <property type="match status" value="1"/>
</dbReference>
<evidence type="ECO:0000256" key="3">
    <source>
        <dbReference type="SAM" id="SignalP"/>
    </source>
</evidence>
<dbReference type="PROSITE" id="PS50240">
    <property type="entry name" value="TRYPSIN_DOM"/>
    <property type="match status" value="1"/>
</dbReference>
<sequence>MFKQGYFILLSTLVILEVINAAVRTKVKEKLKRNKKPQQAIPQFIDDSDIECGRTALTSQQTAKLEKDQMYPQRFPWTGVLLRRNGKEYTPHCIVTLIPDADEDSSSLVLTLSTCIRNHGQLTNYKVYFGSSFPVQRRCRELRSIKSIMTDKTSPNPAVGNAAVLTLSKPVQLNNRSQPVCLSKPSARMPENSSCVLSLLRGDGKDGKPEHYLIDVITRPNAYCKRIPGQSLLIDSKMEVCATDHRKGFFMAKGGALLCRSGKKWVQYGVYSHGSNIVDDLDYVYNSTMTGKEGAAAYISVSTFRMLMQNSQNLDALGRINLMRIR</sequence>